<dbReference type="KEGG" id="nmv:NITMOv2_3696"/>
<evidence type="ECO:0000313" key="3">
    <source>
        <dbReference type="Proteomes" id="UP000069205"/>
    </source>
</evidence>
<feature type="compositionally biased region" description="Low complexity" evidence="1">
    <location>
        <begin position="84"/>
        <end position="93"/>
    </location>
</feature>
<proteinExistence type="predicted"/>
<sequence>MPRSSQWPSIFNCAVGFALIHSALRDKAWRPSSDIAKLSYAKKTSRRPAVADAICSARISSICRPAAPGSAFAISVPPLPAPTRSSDGLLSSPRSPPPATSRLESEVSGKLGLTPASLPSLPLAFIPSGAVGTAPGAALLASPCCDDWASPPDCTLFFEQPGTPISVSPTINGTQTIVRILFMW</sequence>
<reference evidence="2 3" key="1">
    <citation type="journal article" date="2015" name="Proc. Natl. Acad. Sci. U.S.A.">
        <title>Expanded metabolic versatility of ubiquitous nitrite-oxidizing bacteria from the genus Nitrospira.</title>
        <authorList>
            <person name="Koch H."/>
            <person name="Lucker S."/>
            <person name="Albertsen M."/>
            <person name="Kitzinger K."/>
            <person name="Herbold C."/>
            <person name="Spieck E."/>
            <person name="Nielsen P.H."/>
            <person name="Wagner M."/>
            <person name="Daims H."/>
        </authorList>
    </citation>
    <scope>NUCLEOTIDE SEQUENCE [LARGE SCALE GENOMIC DNA]</scope>
    <source>
        <strain evidence="2 3">NSP M-1</strain>
    </source>
</reference>
<evidence type="ECO:0000313" key="2">
    <source>
        <dbReference type="EMBL" id="ALA60088.1"/>
    </source>
</evidence>
<name>A0A0K2GGJ6_NITMO</name>
<keyword evidence="3" id="KW-1185">Reference proteome</keyword>
<evidence type="ECO:0000256" key="1">
    <source>
        <dbReference type="SAM" id="MobiDB-lite"/>
    </source>
</evidence>
<organism evidence="2 3">
    <name type="scientific">Nitrospira moscoviensis</name>
    <dbReference type="NCBI Taxonomy" id="42253"/>
    <lineage>
        <taxon>Bacteria</taxon>
        <taxon>Pseudomonadati</taxon>
        <taxon>Nitrospirota</taxon>
        <taxon>Nitrospiria</taxon>
        <taxon>Nitrospirales</taxon>
        <taxon>Nitrospiraceae</taxon>
        <taxon>Nitrospira</taxon>
    </lineage>
</organism>
<gene>
    <name evidence="2" type="ORF">NITMOv2_3696</name>
</gene>
<protein>
    <submittedName>
        <fullName evidence="2">Uncharacterized protein</fullName>
    </submittedName>
</protein>
<accession>A0A0K2GGJ6</accession>
<feature type="region of interest" description="Disordered" evidence="1">
    <location>
        <begin position="83"/>
        <end position="106"/>
    </location>
</feature>
<dbReference type="Proteomes" id="UP000069205">
    <property type="component" value="Chromosome"/>
</dbReference>
<dbReference type="EMBL" id="CP011801">
    <property type="protein sequence ID" value="ALA60088.1"/>
    <property type="molecule type" value="Genomic_DNA"/>
</dbReference>
<dbReference type="AlphaFoldDB" id="A0A0K2GGJ6"/>